<gene>
    <name evidence="8" type="ORF">RJT34_22594</name>
</gene>
<feature type="compositionally biased region" description="Polar residues" evidence="6">
    <location>
        <begin position="783"/>
        <end position="797"/>
    </location>
</feature>
<reference evidence="8 9" key="1">
    <citation type="submission" date="2024-01" db="EMBL/GenBank/DDBJ databases">
        <title>The genomes of 5 underutilized Papilionoideae crops provide insights into root nodulation and disease resistance.</title>
        <authorList>
            <person name="Yuan L."/>
        </authorList>
    </citation>
    <scope>NUCLEOTIDE SEQUENCE [LARGE SCALE GENOMIC DNA]</scope>
    <source>
        <strain evidence="8">LY-2023</strain>
        <tissue evidence="8">Leaf</tissue>
    </source>
</reference>
<dbReference type="PANTHER" id="PTHR31448">
    <property type="entry name" value="MYOSIN-BINDING PROTEIN 2"/>
    <property type="match status" value="1"/>
</dbReference>
<keyword evidence="2" id="KW-0812">Transmembrane</keyword>
<evidence type="ECO:0000256" key="3">
    <source>
        <dbReference type="ARBA" id="ARBA00022989"/>
    </source>
</evidence>
<evidence type="ECO:0000256" key="2">
    <source>
        <dbReference type="ARBA" id="ARBA00022692"/>
    </source>
</evidence>
<name>A0AAN9FKZ7_CLITE</name>
<evidence type="ECO:0000313" key="9">
    <source>
        <dbReference type="Proteomes" id="UP001359559"/>
    </source>
</evidence>
<comment type="subcellular location">
    <subcellularLocation>
        <location evidence="1">Membrane</location>
        <topology evidence="1">Single-pass membrane protein</topology>
    </subcellularLocation>
</comment>
<feature type="region of interest" description="Disordered" evidence="6">
    <location>
        <begin position="405"/>
        <end position="437"/>
    </location>
</feature>
<keyword evidence="4" id="KW-0472">Membrane</keyword>
<dbReference type="AlphaFoldDB" id="A0AAN9FKZ7"/>
<feature type="compositionally biased region" description="Basic and acidic residues" evidence="6">
    <location>
        <begin position="748"/>
        <end position="760"/>
    </location>
</feature>
<feature type="compositionally biased region" description="Polar residues" evidence="6">
    <location>
        <begin position="241"/>
        <end position="255"/>
    </location>
</feature>
<proteinExistence type="predicted"/>
<protein>
    <recommendedName>
        <fullName evidence="7">GTD-binding domain-containing protein</fullName>
    </recommendedName>
</protein>
<dbReference type="Pfam" id="PF04576">
    <property type="entry name" value="Zein-binding"/>
    <property type="match status" value="1"/>
</dbReference>
<dbReference type="GO" id="GO:0080115">
    <property type="term" value="F:myosin XI tail binding"/>
    <property type="evidence" value="ECO:0007669"/>
    <property type="project" value="UniProtKB-ARBA"/>
</dbReference>
<feature type="compositionally biased region" description="Polar residues" evidence="6">
    <location>
        <begin position="419"/>
        <end position="436"/>
    </location>
</feature>
<evidence type="ECO:0000256" key="6">
    <source>
        <dbReference type="SAM" id="MobiDB-lite"/>
    </source>
</evidence>
<feature type="coiled-coil region" evidence="5">
    <location>
        <begin position="804"/>
        <end position="831"/>
    </location>
</feature>
<dbReference type="GO" id="GO:0016020">
    <property type="term" value="C:membrane"/>
    <property type="evidence" value="ECO:0007669"/>
    <property type="project" value="UniProtKB-SubCell"/>
</dbReference>
<comment type="caution">
    <text evidence="8">The sequence shown here is derived from an EMBL/GenBank/DDBJ whole genome shotgun (WGS) entry which is preliminary data.</text>
</comment>
<sequence length="861" mass="95763">MQGFTALLTSAACEWFLIFLLLLDALLSYLLTKFASYCQLELPCLLCSRLDHMFGCGNKPEFYQNLFCSNHKSEISSLILCHAHGKLGNGHRMCDDCLLSVTANARSNSKTHRLLVGKFGLVLGGSGFQSSSLSRDLFTGSKGSRACTCCGRLWKPELKSPGRAILKPCIPLPHAPRQRRLNHLRKTRDKFTGSEGKNYFNPISHVGHTELWLNSDSESEFPFSDDDDASSVFHENIEDSNNSIAQNTSVPSSNCIPADLNPPKPNASSDEPAPSPSESDQCVEPNVSKDQDMNANCPVEINLLQANQKCLSSDLLHGLILPDDVSPSPIVMNVQNGESESKDSTQVTCLSQDSVVAPLSELITFNGSNANVGASSEKSADAAQESDAGIISEKNGEVLKKIDTREKESAEADPMVSDSAPTYPTQENSSYLNKSSVPEERHVPGFVIEQPTIQEVDIVKEDMEQSSSYNSPHYVSNMSQVVPLDDVQSPEDSCSNGIQVIHKSASVESCLESMDESIITEIEGESITDRLKRQSEYYKKCMDVLQKELEEERNASAIATNEAMSMITRLQEEKAALQMEALQYLRMMEEQAEYDNDELEKVNDLLTDKEKEIQDLEAELEFYRANSEDEPMVHPMQKESWDSRGENVTVQKAGLNDITNLVSKFPDSKSTEVSKIGHEAEIDETSILEFEEEKRYILQCLRNLEKKLHQIYCDEISCHRLNSKPEKHQVCKLNQQGASNGEGPQLLHGHEETDLSKQKNDNVSNGNHSDKDGSDGDDCSLGVENNHSTRSGPQSSSPRREVELVALENEISDLNERLEALEFDHDLLEHIINSLENGNDGKQFIQDIAHRLRELRKIGIR</sequence>
<dbReference type="PROSITE" id="PS51775">
    <property type="entry name" value="GTD_BINDING"/>
    <property type="match status" value="1"/>
</dbReference>
<feature type="region of interest" description="Disordered" evidence="6">
    <location>
        <begin position="241"/>
        <end position="293"/>
    </location>
</feature>
<dbReference type="InterPro" id="IPR039306">
    <property type="entry name" value="MYOB"/>
</dbReference>
<evidence type="ECO:0000256" key="5">
    <source>
        <dbReference type="SAM" id="Coils"/>
    </source>
</evidence>
<evidence type="ECO:0000259" key="7">
    <source>
        <dbReference type="PROSITE" id="PS51775"/>
    </source>
</evidence>
<evidence type="ECO:0000313" key="8">
    <source>
        <dbReference type="EMBL" id="KAK7277579.1"/>
    </source>
</evidence>
<accession>A0AAN9FKZ7</accession>
<keyword evidence="5" id="KW-0175">Coiled coil</keyword>
<keyword evidence="9" id="KW-1185">Reference proteome</keyword>
<evidence type="ECO:0000256" key="4">
    <source>
        <dbReference type="ARBA" id="ARBA00023136"/>
    </source>
</evidence>
<feature type="coiled-coil region" evidence="5">
    <location>
        <begin position="542"/>
        <end position="626"/>
    </location>
</feature>
<organism evidence="8 9">
    <name type="scientific">Clitoria ternatea</name>
    <name type="common">Butterfly pea</name>
    <dbReference type="NCBI Taxonomy" id="43366"/>
    <lineage>
        <taxon>Eukaryota</taxon>
        <taxon>Viridiplantae</taxon>
        <taxon>Streptophyta</taxon>
        <taxon>Embryophyta</taxon>
        <taxon>Tracheophyta</taxon>
        <taxon>Spermatophyta</taxon>
        <taxon>Magnoliopsida</taxon>
        <taxon>eudicotyledons</taxon>
        <taxon>Gunneridae</taxon>
        <taxon>Pentapetalae</taxon>
        <taxon>rosids</taxon>
        <taxon>fabids</taxon>
        <taxon>Fabales</taxon>
        <taxon>Fabaceae</taxon>
        <taxon>Papilionoideae</taxon>
        <taxon>50 kb inversion clade</taxon>
        <taxon>NPAAA clade</taxon>
        <taxon>indigoferoid/millettioid clade</taxon>
        <taxon>Phaseoleae</taxon>
        <taxon>Clitoria</taxon>
    </lineage>
</organism>
<feature type="domain" description="GTD-binding" evidence="7">
    <location>
        <begin position="526"/>
        <end position="624"/>
    </location>
</feature>
<dbReference type="InterPro" id="IPR007656">
    <property type="entry name" value="GTD-bd"/>
</dbReference>
<dbReference type="PANTHER" id="PTHR31448:SF39">
    <property type="entry name" value="MYOSIN-BINDING PROTEIN 4-RELATED"/>
    <property type="match status" value="1"/>
</dbReference>
<dbReference type="EMBL" id="JAYKXN010000006">
    <property type="protein sequence ID" value="KAK7277579.1"/>
    <property type="molecule type" value="Genomic_DNA"/>
</dbReference>
<evidence type="ECO:0000256" key="1">
    <source>
        <dbReference type="ARBA" id="ARBA00004167"/>
    </source>
</evidence>
<dbReference type="Proteomes" id="UP001359559">
    <property type="component" value="Unassembled WGS sequence"/>
</dbReference>
<feature type="region of interest" description="Disordered" evidence="6">
    <location>
        <begin position="735"/>
        <end position="800"/>
    </location>
</feature>
<feature type="compositionally biased region" description="Low complexity" evidence="6">
    <location>
        <begin position="267"/>
        <end position="280"/>
    </location>
</feature>
<keyword evidence="3" id="KW-1133">Transmembrane helix</keyword>